<name>A0A381X8C3_9ZZZZ</name>
<keyword evidence="1" id="KW-1133">Transmembrane helix</keyword>
<accession>A0A381X8C3</accession>
<feature type="transmembrane region" description="Helical" evidence="1">
    <location>
        <begin position="155"/>
        <end position="175"/>
    </location>
</feature>
<gene>
    <name evidence="2" type="ORF">METZ01_LOCUS113772</name>
</gene>
<evidence type="ECO:0000313" key="2">
    <source>
        <dbReference type="EMBL" id="SVA60918.1"/>
    </source>
</evidence>
<dbReference type="AlphaFoldDB" id="A0A381X8C3"/>
<proteinExistence type="predicted"/>
<keyword evidence="1" id="KW-0472">Membrane</keyword>
<organism evidence="2">
    <name type="scientific">marine metagenome</name>
    <dbReference type="NCBI Taxonomy" id="408172"/>
    <lineage>
        <taxon>unclassified sequences</taxon>
        <taxon>metagenomes</taxon>
        <taxon>ecological metagenomes</taxon>
    </lineage>
</organism>
<evidence type="ECO:0000256" key="1">
    <source>
        <dbReference type="SAM" id="Phobius"/>
    </source>
</evidence>
<feature type="transmembrane region" description="Helical" evidence="1">
    <location>
        <begin position="128"/>
        <end position="149"/>
    </location>
</feature>
<dbReference type="EMBL" id="UINC01014248">
    <property type="protein sequence ID" value="SVA60918.1"/>
    <property type="molecule type" value="Genomic_DNA"/>
</dbReference>
<sequence>MKIPIELQNIIYQYKMDMDFLLLKKEWKRNKELKKSYCDLTNKFSQIYLKIQKFELGDKIINSKTKRIGSVVDIYRINNNTSVVIEYDDQKDIHWCISDDDIYDFIHYKPNRFIHINNNFSRDNTGQYYACITILIAILFLLSGNIINFSTLHVFLFNFISFMIICFVLLTIYTIRQMNALRSYRNFQFN</sequence>
<protein>
    <submittedName>
        <fullName evidence="2">Uncharacterized protein</fullName>
    </submittedName>
</protein>
<reference evidence="2" key="1">
    <citation type="submission" date="2018-05" db="EMBL/GenBank/DDBJ databases">
        <authorList>
            <person name="Lanie J.A."/>
            <person name="Ng W.-L."/>
            <person name="Kazmierczak K.M."/>
            <person name="Andrzejewski T.M."/>
            <person name="Davidsen T.M."/>
            <person name="Wayne K.J."/>
            <person name="Tettelin H."/>
            <person name="Glass J.I."/>
            <person name="Rusch D."/>
            <person name="Podicherti R."/>
            <person name="Tsui H.-C.T."/>
            <person name="Winkler M.E."/>
        </authorList>
    </citation>
    <scope>NUCLEOTIDE SEQUENCE</scope>
</reference>
<keyword evidence="1" id="KW-0812">Transmembrane</keyword>